<dbReference type="EMBL" id="NDHI03003284">
    <property type="protein sequence ID" value="PNJ87985.1"/>
    <property type="molecule type" value="Genomic_DNA"/>
</dbReference>
<gene>
    <name evidence="26" type="ORF">CR201_G0021404</name>
</gene>
<evidence type="ECO:0000256" key="5">
    <source>
        <dbReference type="ARBA" id="ARBA00022630"/>
    </source>
</evidence>
<evidence type="ECO:0000256" key="3">
    <source>
        <dbReference type="ARBA" id="ARBA00004846"/>
    </source>
</evidence>
<dbReference type="InterPro" id="IPR012258">
    <property type="entry name" value="Acyl-CoA_oxidase"/>
</dbReference>
<evidence type="ECO:0000256" key="7">
    <source>
        <dbReference type="ARBA" id="ARBA00022832"/>
    </source>
</evidence>
<evidence type="ECO:0000256" key="20">
    <source>
        <dbReference type="ARBA" id="ARBA00042468"/>
    </source>
</evidence>
<feature type="non-terminal residue" evidence="26">
    <location>
        <position position="1"/>
    </location>
</feature>
<dbReference type="PANTHER" id="PTHR10909:SF250">
    <property type="entry name" value="PEROXISOMAL ACYL-COENZYME A OXIDASE 1"/>
    <property type="match status" value="1"/>
</dbReference>
<dbReference type="InterPro" id="IPR036250">
    <property type="entry name" value="AcylCo_DH-like_C"/>
</dbReference>
<comment type="caution">
    <text evidence="26">The sequence shown here is derived from an EMBL/GenBank/DDBJ whole genome shotgun (WGS) entry which is preliminary data.</text>
</comment>
<dbReference type="GO" id="GO:0055088">
    <property type="term" value="P:lipid homeostasis"/>
    <property type="evidence" value="ECO:0007669"/>
    <property type="project" value="TreeGrafter"/>
</dbReference>
<proteinExistence type="inferred from homology"/>
<comment type="catalytic activity">
    <reaction evidence="16">
        <text>dodecanoyl-CoA + O2 = (2E)-dodecenoyl-CoA + H2O2</text>
        <dbReference type="Rhea" id="RHEA:40171"/>
        <dbReference type="ChEBI" id="CHEBI:15379"/>
        <dbReference type="ChEBI" id="CHEBI:16240"/>
        <dbReference type="ChEBI" id="CHEBI:57330"/>
        <dbReference type="ChEBI" id="CHEBI:57375"/>
    </reaction>
    <physiologicalReaction direction="left-to-right" evidence="16">
        <dbReference type="Rhea" id="RHEA:40172"/>
    </physiologicalReaction>
</comment>
<protein>
    <recommendedName>
        <fullName evidence="17">Peroxisomal acyl-coenzyme A oxidase 1</fullName>
    </recommendedName>
    <alternativeName>
        <fullName evidence="18">Palmitoyl-CoA oxidase</fullName>
    </alternativeName>
    <alternativeName>
        <fullName evidence="20">Peroxisomal fatty acyl-CoA oxidase</fullName>
    </alternativeName>
    <alternativeName>
        <fullName evidence="19">Straight-chain acyl-CoA oxidase</fullName>
    </alternativeName>
</protein>
<comment type="catalytic activity">
    <reaction evidence="13">
        <text>hexanoyl-CoA + O2 = (2E)-hexenoyl-CoA + H2O2</text>
        <dbReference type="Rhea" id="RHEA:40311"/>
        <dbReference type="ChEBI" id="CHEBI:15379"/>
        <dbReference type="ChEBI" id="CHEBI:16240"/>
        <dbReference type="ChEBI" id="CHEBI:62077"/>
        <dbReference type="ChEBI" id="CHEBI:62620"/>
    </reaction>
    <physiologicalReaction direction="left-to-right" evidence="13">
        <dbReference type="Rhea" id="RHEA:40312"/>
    </physiologicalReaction>
</comment>
<evidence type="ECO:0000256" key="19">
    <source>
        <dbReference type="ARBA" id="ARBA00041501"/>
    </source>
</evidence>
<dbReference type="GO" id="GO:0033540">
    <property type="term" value="P:fatty acid beta-oxidation using acyl-CoA oxidase"/>
    <property type="evidence" value="ECO:0007669"/>
    <property type="project" value="TreeGrafter"/>
</dbReference>
<comment type="catalytic activity">
    <reaction evidence="22">
        <text>octanoyl-CoA + O2 = (2E)-octenoyl-CoA + H2O2</text>
        <dbReference type="Rhea" id="RHEA:40175"/>
        <dbReference type="ChEBI" id="CHEBI:15379"/>
        <dbReference type="ChEBI" id="CHEBI:16240"/>
        <dbReference type="ChEBI" id="CHEBI:57386"/>
        <dbReference type="ChEBI" id="CHEBI:62242"/>
    </reaction>
    <physiologicalReaction direction="left-to-right" evidence="22">
        <dbReference type="Rhea" id="RHEA:40176"/>
    </physiologicalReaction>
</comment>
<comment type="catalytic activity">
    <reaction evidence="14">
        <text>(5Z,8Z,11Z,14Z,17Z)-eicosapentaenoyl-CoA + O2 = (2E,5Z,8Z,11Z,14Z,17Z)-eicosahexaenoyl-CoA + H2O2</text>
        <dbReference type="Rhea" id="RHEA:69643"/>
        <dbReference type="ChEBI" id="CHEBI:15379"/>
        <dbReference type="ChEBI" id="CHEBI:16240"/>
        <dbReference type="ChEBI" id="CHEBI:73862"/>
        <dbReference type="ChEBI" id="CHEBI:187901"/>
    </reaction>
    <physiologicalReaction direction="left-to-right" evidence="14">
        <dbReference type="Rhea" id="RHEA:69644"/>
    </physiologicalReaction>
</comment>
<dbReference type="PANTHER" id="PTHR10909">
    <property type="entry name" value="ELECTRON TRANSPORT OXIDOREDUCTASE"/>
    <property type="match status" value="1"/>
</dbReference>
<evidence type="ECO:0000256" key="22">
    <source>
        <dbReference type="ARBA" id="ARBA00048334"/>
    </source>
</evidence>
<keyword evidence="5" id="KW-0285">Flavoprotein</keyword>
<evidence type="ECO:0000256" key="13">
    <source>
        <dbReference type="ARBA" id="ARBA00036399"/>
    </source>
</evidence>
<reference evidence="26" key="1">
    <citation type="submission" date="2017-12" db="EMBL/GenBank/DDBJ databases">
        <title>High-resolution comparative analysis of great ape genomes.</title>
        <authorList>
            <person name="Pollen A."/>
            <person name="Hastie A."/>
            <person name="Hormozdiari F."/>
            <person name="Dougherty M."/>
            <person name="Liu R."/>
            <person name="Chaisson M."/>
            <person name="Hoppe E."/>
            <person name="Hill C."/>
            <person name="Pang A."/>
            <person name="Hillier L."/>
            <person name="Baker C."/>
            <person name="Armstrong J."/>
            <person name="Shendure J."/>
            <person name="Paten B."/>
            <person name="Wilson R."/>
            <person name="Chao H."/>
            <person name="Schneider V."/>
            <person name="Ventura M."/>
            <person name="Kronenberg Z."/>
            <person name="Murali S."/>
            <person name="Gordon D."/>
            <person name="Cantsilieris S."/>
            <person name="Munson K."/>
            <person name="Nelson B."/>
            <person name="Raja A."/>
            <person name="Underwood J."/>
            <person name="Diekhans M."/>
            <person name="Fiddes I."/>
            <person name="Haussler D."/>
            <person name="Eichler E."/>
        </authorList>
    </citation>
    <scope>NUCLEOTIDE SEQUENCE [LARGE SCALE GENOMIC DNA]</scope>
    <source>
        <strain evidence="26">Susie</strain>
    </source>
</reference>
<evidence type="ECO:0000256" key="11">
    <source>
        <dbReference type="ARBA" id="ARBA00036151"/>
    </source>
</evidence>
<dbReference type="SUPFAM" id="SSF47203">
    <property type="entry name" value="Acyl-CoA dehydrogenase C-terminal domain-like"/>
    <property type="match status" value="1"/>
</dbReference>
<dbReference type="GO" id="GO:0071949">
    <property type="term" value="F:FAD binding"/>
    <property type="evidence" value="ECO:0007669"/>
    <property type="project" value="InterPro"/>
</dbReference>
<dbReference type="GO" id="GO:0005504">
    <property type="term" value="F:fatty acid binding"/>
    <property type="evidence" value="ECO:0007669"/>
    <property type="project" value="TreeGrafter"/>
</dbReference>
<evidence type="ECO:0000256" key="16">
    <source>
        <dbReference type="ARBA" id="ARBA00036791"/>
    </source>
</evidence>
<evidence type="ECO:0000256" key="12">
    <source>
        <dbReference type="ARBA" id="ARBA00036338"/>
    </source>
</evidence>
<dbReference type="GO" id="GO:0000038">
    <property type="term" value="P:very long-chain fatty acid metabolic process"/>
    <property type="evidence" value="ECO:0007669"/>
    <property type="project" value="TreeGrafter"/>
</dbReference>
<evidence type="ECO:0000256" key="15">
    <source>
        <dbReference type="ARBA" id="ARBA00036750"/>
    </source>
</evidence>
<dbReference type="GO" id="GO:0003997">
    <property type="term" value="F:acyl-CoA oxidase activity"/>
    <property type="evidence" value="ECO:0007669"/>
    <property type="project" value="InterPro"/>
</dbReference>
<comment type="cofactor">
    <cofactor evidence="1">
        <name>FAD</name>
        <dbReference type="ChEBI" id="CHEBI:57692"/>
    </cofactor>
</comment>
<dbReference type="GO" id="GO:0005782">
    <property type="term" value="C:peroxisomal matrix"/>
    <property type="evidence" value="ECO:0007669"/>
    <property type="project" value="UniProtKB-ARBA"/>
</dbReference>
<comment type="catalytic activity">
    <reaction evidence="12">
        <text>(6Z,9Z,12Z,15Z,18Z,21Z)-tetracosahexaenoyl-CoA + O2 = (2E,6Z,9Z,12Z,15Z,18Z,21Z)-tetracosaheptaenoyl-CoA + H2O2</text>
        <dbReference type="Rhea" id="RHEA:39119"/>
        <dbReference type="ChEBI" id="CHEBI:15379"/>
        <dbReference type="ChEBI" id="CHEBI:16240"/>
        <dbReference type="ChEBI" id="CHEBI:74086"/>
        <dbReference type="ChEBI" id="CHEBI:76360"/>
    </reaction>
    <physiologicalReaction direction="left-to-right" evidence="12">
        <dbReference type="Rhea" id="RHEA:39120"/>
    </physiologicalReaction>
</comment>
<comment type="subcellular location">
    <subcellularLocation>
        <location evidence="2">Peroxisome</location>
    </subcellularLocation>
</comment>
<evidence type="ECO:0000256" key="8">
    <source>
        <dbReference type="ARBA" id="ARBA00023002"/>
    </source>
</evidence>
<evidence type="ECO:0000256" key="6">
    <source>
        <dbReference type="ARBA" id="ARBA00022827"/>
    </source>
</evidence>
<name>A0A2J8Y162_PONAB</name>
<evidence type="ECO:0000256" key="17">
    <source>
        <dbReference type="ARBA" id="ARBA00040310"/>
    </source>
</evidence>
<evidence type="ECO:0000256" key="23">
    <source>
        <dbReference type="ARBA" id="ARBA00048450"/>
    </source>
</evidence>
<comment type="similarity">
    <text evidence="4">Belongs to the acyl-CoA oxidase family.</text>
</comment>
<dbReference type="Gene3D" id="1.20.140.10">
    <property type="entry name" value="Butyryl-CoA Dehydrogenase, subunit A, domain 3"/>
    <property type="match status" value="1"/>
</dbReference>
<evidence type="ECO:0000256" key="4">
    <source>
        <dbReference type="ARBA" id="ARBA00006288"/>
    </source>
</evidence>
<comment type="pathway">
    <text evidence="3">Lipid metabolism; peroxisomal fatty acid beta-oxidation.</text>
</comment>
<keyword evidence="8" id="KW-0560">Oxidoreductase</keyword>
<organism evidence="26">
    <name type="scientific">Pongo abelii</name>
    <name type="common">Sumatran orangutan</name>
    <name type="synonym">Pongo pygmaeus abelii</name>
    <dbReference type="NCBI Taxonomy" id="9601"/>
    <lineage>
        <taxon>Eukaryota</taxon>
        <taxon>Metazoa</taxon>
        <taxon>Chordata</taxon>
        <taxon>Craniata</taxon>
        <taxon>Vertebrata</taxon>
        <taxon>Euteleostomi</taxon>
        <taxon>Mammalia</taxon>
        <taxon>Eutheria</taxon>
        <taxon>Euarchontoglires</taxon>
        <taxon>Primates</taxon>
        <taxon>Haplorrhini</taxon>
        <taxon>Catarrhini</taxon>
        <taxon>Hominidae</taxon>
        <taxon>Pongo</taxon>
    </lineage>
</organism>
<evidence type="ECO:0000256" key="9">
    <source>
        <dbReference type="ARBA" id="ARBA00023098"/>
    </source>
</evidence>
<evidence type="ECO:0000256" key="14">
    <source>
        <dbReference type="ARBA" id="ARBA00036444"/>
    </source>
</evidence>
<accession>A0A2J8Y162</accession>
<sequence>NLTSVDLVRASEAHCHYVVVKLFSEKLLKIQDKAIQAVLRNLCLLYSLYGISQNAGDFLQGSIMTEPQITQVNQRVKELLTLIRSDAVALVDAFDFQDVTLGSVLGRYDGNVYENLFEWAKNSPLNKAEGFGWRNKTLQMHNL</sequence>
<dbReference type="Pfam" id="PF01756">
    <property type="entry name" value="ACOX"/>
    <property type="match status" value="1"/>
</dbReference>
<evidence type="ECO:0000259" key="25">
    <source>
        <dbReference type="Pfam" id="PF01756"/>
    </source>
</evidence>
<comment type="catalytic activity">
    <reaction evidence="15">
        <text>glutaryl-CoA + O2 = (2E)-glutaconyl-CoA + H2O2</text>
        <dbReference type="Rhea" id="RHEA:40315"/>
        <dbReference type="ChEBI" id="CHEBI:15379"/>
        <dbReference type="ChEBI" id="CHEBI:16240"/>
        <dbReference type="ChEBI" id="CHEBI:57353"/>
        <dbReference type="ChEBI" id="CHEBI:57378"/>
    </reaction>
    <physiologicalReaction direction="left-to-right" evidence="15">
        <dbReference type="Rhea" id="RHEA:40316"/>
    </physiologicalReaction>
</comment>
<evidence type="ECO:0000313" key="26">
    <source>
        <dbReference type="EMBL" id="PNJ87985.1"/>
    </source>
</evidence>
<feature type="domain" description="Acyl-CoA oxidase C-terminal" evidence="25">
    <location>
        <begin position="2"/>
        <end position="135"/>
    </location>
</feature>
<evidence type="ECO:0000256" key="10">
    <source>
        <dbReference type="ARBA" id="ARBA00023140"/>
    </source>
</evidence>
<dbReference type="InterPro" id="IPR002655">
    <property type="entry name" value="Acyl-CoA_oxidase_C"/>
</dbReference>
<dbReference type="AlphaFoldDB" id="A0A2J8Y162"/>
<keyword evidence="10" id="KW-0576">Peroxisome</keyword>
<comment type="catalytic activity">
    <reaction evidence="23">
        <text>octadecanoyl-CoA + O2 = (2E)-octadecenoyl-CoA + H2O2</text>
        <dbReference type="Rhea" id="RHEA:38971"/>
        <dbReference type="ChEBI" id="CHEBI:15379"/>
        <dbReference type="ChEBI" id="CHEBI:16240"/>
        <dbReference type="ChEBI" id="CHEBI:57394"/>
        <dbReference type="ChEBI" id="CHEBI:71412"/>
    </reaction>
    <physiologicalReaction direction="left-to-right" evidence="23">
        <dbReference type="Rhea" id="RHEA:38972"/>
    </physiologicalReaction>
</comment>
<evidence type="ECO:0000256" key="24">
    <source>
        <dbReference type="ARBA" id="ARBA00048946"/>
    </source>
</evidence>
<comment type="catalytic activity">
    <reaction evidence="11">
        <text>decanoyl-CoA + O2 = (2E)-decenoyl-CoA + H2O2</text>
        <dbReference type="Rhea" id="RHEA:40179"/>
        <dbReference type="ChEBI" id="CHEBI:15379"/>
        <dbReference type="ChEBI" id="CHEBI:16240"/>
        <dbReference type="ChEBI" id="CHEBI:61406"/>
        <dbReference type="ChEBI" id="CHEBI:61430"/>
    </reaction>
    <physiologicalReaction direction="left-to-right" evidence="11">
        <dbReference type="Rhea" id="RHEA:40180"/>
    </physiologicalReaction>
</comment>
<dbReference type="FunFam" id="1.20.140.10:FF:000007">
    <property type="entry name" value="Acyl-coenzyme A oxidase"/>
    <property type="match status" value="1"/>
</dbReference>
<keyword evidence="6" id="KW-0274">FAD</keyword>
<comment type="catalytic activity">
    <reaction evidence="24">
        <text>tetradecanoyl-CoA + O2 = (2E)-tetradecenoyl-CoA + H2O2</text>
        <dbReference type="Rhea" id="RHEA:40183"/>
        <dbReference type="ChEBI" id="CHEBI:15379"/>
        <dbReference type="ChEBI" id="CHEBI:16240"/>
        <dbReference type="ChEBI" id="CHEBI:57385"/>
        <dbReference type="ChEBI" id="CHEBI:61405"/>
    </reaction>
    <physiologicalReaction direction="left-to-right" evidence="24">
        <dbReference type="Rhea" id="RHEA:40184"/>
    </physiologicalReaction>
</comment>
<keyword evidence="9" id="KW-0443">Lipid metabolism</keyword>
<comment type="function">
    <text evidence="21">Involved in the initial and rate-limiting step of peroxisomal beta-oxidation of straight-chain saturated and unsaturated very-long-chain fatty acids. Catalyzes the desaturation of fatty acyl-CoAs such as palmitoyl-CoA (hexadecanoyl-CoA) to 2-trans-enoyl-CoAs ((2E)-enoyl-CoAs) such as (2E)-hexadecenoyl-CoA, and donates electrons directly to molecular oxygen (O(2)), thereby producing hydrogen peroxide (H(2)O(2)).</text>
</comment>
<evidence type="ECO:0000256" key="21">
    <source>
        <dbReference type="ARBA" id="ARBA00045478"/>
    </source>
</evidence>
<evidence type="ECO:0000256" key="18">
    <source>
        <dbReference type="ARBA" id="ARBA00041259"/>
    </source>
</evidence>
<evidence type="ECO:0000256" key="1">
    <source>
        <dbReference type="ARBA" id="ARBA00001974"/>
    </source>
</evidence>
<keyword evidence="7" id="KW-0276">Fatty acid metabolism</keyword>
<evidence type="ECO:0000256" key="2">
    <source>
        <dbReference type="ARBA" id="ARBA00004275"/>
    </source>
</evidence>